<evidence type="ECO:0000313" key="1">
    <source>
        <dbReference type="EMBL" id="MPC79037.1"/>
    </source>
</evidence>
<keyword evidence="2" id="KW-1185">Reference proteome</keyword>
<comment type="caution">
    <text evidence="1">The sequence shown here is derived from an EMBL/GenBank/DDBJ whole genome shotgun (WGS) entry which is preliminary data.</text>
</comment>
<organism evidence="1 2">
    <name type="scientific">Portunus trituberculatus</name>
    <name type="common">Swimming crab</name>
    <name type="synonym">Neptunus trituberculatus</name>
    <dbReference type="NCBI Taxonomy" id="210409"/>
    <lineage>
        <taxon>Eukaryota</taxon>
        <taxon>Metazoa</taxon>
        <taxon>Ecdysozoa</taxon>
        <taxon>Arthropoda</taxon>
        <taxon>Crustacea</taxon>
        <taxon>Multicrustacea</taxon>
        <taxon>Malacostraca</taxon>
        <taxon>Eumalacostraca</taxon>
        <taxon>Eucarida</taxon>
        <taxon>Decapoda</taxon>
        <taxon>Pleocyemata</taxon>
        <taxon>Brachyura</taxon>
        <taxon>Eubrachyura</taxon>
        <taxon>Portunoidea</taxon>
        <taxon>Portunidae</taxon>
        <taxon>Portuninae</taxon>
        <taxon>Portunus</taxon>
    </lineage>
</organism>
<evidence type="ECO:0000313" key="2">
    <source>
        <dbReference type="Proteomes" id="UP000324222"/>
    </source>
</evidence>
<name>A0A5B7IBZ0_PORTR</name>
<reference evidence="1 2" key="1">
    <citation type="submission" date="2019-05" db="EMBL/GenBank/DDBJ databases">
        <title>Another draft genome of Portunus trituberculatus and its Hox gene families provides insights of decapod evolution.</title>
        <authorList>
            <person name="Jeong J.-H."/>
            <person name="Song I."/>
            <person name="Kim S."/>
            <person name="Choi T."/>
            <person name="Kim D."/>
            <person name="Ryu S."/>
            <person name="Kim W."/>
        </authorList>
    </citation>
    <scope>NUCLEOTIDE SEQUENCE [LARGE SCALE GENOMIC DNA]</scope>
    <source>
        <tissue evidence="1">Muscle</tissue>
    </source>
</reference>
<protein>
    <submittedName>
        <fullName evidence="1">Uncharacterized protein</fullName>
    </submittedName>
</protein>
<sequence length="87" mass="9491">MSLPILSTPPKTSRLTFFLAIASTLSSFQCAWSYQTLVHALLTALPSTTSASQPAQPSSPIIPLSSTLISLQHSIRNTYHSMDLLRF</sequence>
<dbReference type="EMBL" id="VSRR010050060">
    <property type="protein sequence ID" value="MPC79037.1"/>
    <property type="molecule type" value="Genomic_DNA"/>
</dbReference>
<proteinExistence type="predicted"/>
<dbReference type="Proteomes" id="UP000324222">
    <property type="component" value="Unassembled WGS sequence"/>
</dbReference>
<gene>
    <name evidence="1" type="ORF">E2C01_073548</name>
</gene>
<dbReference type="AlphaFoldDB" id="A0A5B7IBZ0"/>
<accession>A0A5B7IBZ0</accession>